<keyword evidence="9" id="KW-1185">Reference proteome</keyword>
<keyword evidence="5 6" id="KW-0472">Membrane</keyword>
<dbReference type="Pfam" id="PF03134">
    <property type="entry name" value="TB2_DP1_HVA22"/>
    <property type="match status" value="1"/>
</dbReference>
<keyword evidence="3 6" id="KW-0812">Transmembrane</keyword>
<feature type="transmembrane region" description="Helical" evidence="6">
    <location>
        <begin position="93"/>
        <end position="120"/>
    </location>
</feature>
<keyword evidence="7" id="KW-0175">Coiled coil</keyword>
<evidence type="ECO:0000313" key="8">
    <source>
        <dbReference type="EMBL" id="CAG5126961.1"/>
    </source>
</evidence>
<dbReference type="GO" id="GO:0016020">
    <property type="term" value="C:membrane"/>
    <property type="evidence" value="ECO:0007669"/>
    <property type="project" value="UniProtKB-SubCell"/>
</dbReference>
<evidence type="ECO:0000256" key="5">
    <source>
        <dbReference type="ARBA" id="ARBA00023136"/>
    </source>
</evidence>
<evidence type="ECO:0000256" key="7">
    <source>
        <dbReference type="SAM" id="Coils"/>
    </source>
</evidence>
<protein>
    <recommendedName>
        <fullName evidence="6">Receptor expression-enhancing protein</fullName>
    </recommendedName>
</protein>
<dbReference type="OrthoDB" id="10009287at2759"/>
<evidence type="ECO:0000256" key="4">
    <source>
        <dbReference type="ARBA" id="ARBA00022989"/>
    </source>
</evidence>
<evidence type="ECO:0000256" key="3">
    <source>
        <dbReference type="ARBA" id="ARBA00022692"/>
    </source>
</evidence>
<evidence type="ECO:0000313" key="9">
    <source>
        <dbReference type="Proteomes" id="UP000678393"/>
    </source>
</evidence>
<comment type="caution">
    <text evidence="8">The sequence shown here is derived from an EMBL/GenBank/DDBJ whole genome shotgun (WGS) entry which is preliminary data.</text>
</comment>
<proteinExistence type="inferred from homology"/>
<dbReference type="Proteomes" id="UP000678393">
    <property type="component" value="Unassembled WGS sequence"/>
</dbReference>
<gene>
    <name evidence="8" type="ORF">CUNI_LOCUS12519</name>
</gene>
<keyword evidence="4 6" id="KW-1133">Transmembrane helix</keyword>
<organism evidence="8 9">
    <name type="scientific">Candidula unifasciata</name>
    <dbReference type="NCBI Taxonomy" id="100452"/>
    <lineage>
        <taxon>Eukaryota</taxon>
        <taxon>Metazoa</taxon>
        <taxon>Spiralia</taxon>
        <taxon>Lophotrochozoa</taxon>
        <taxon>Mollusca</taxon>
        <taxon>Gastropoda</taxon>
        <taxon>Heterobranchia</taxon>
        <taxon>Euthyneura</taxon>
        <taxon>Panpulmonata</taxon>
        <taxon>Eupulmonata</taxon>
        <taxon>Stylommatophora</taxon>
        <taxon>Helicina</taxon>
        <taxon>Helicoidea</taxon>
        <taxon>Geomitridae</taxon>
        <taxon>Candidula</taxon>
    </lineage>
</organism>
<evidence type="ECO:0000256" key="2">
    <source>
        <dbReference type="ARBA" id="ARBA00008573"/>
    </source>
</evidence>
<dbReference type="InterPro" id="IPR004345">
    <property type="entry name" value="TB2_DP1_HVA22"/>
</dbReference>
<feature type="transmembrane region" description="Helical" evidence="6">
    <location>
        <begin position="41"/>
        <end position="57"/>
    </location>
</feature>
<dbReference type="EMBL" id="CAJHNH020002513">
    <property type="protein sequence ID" value="CAG5126961.1"/>
    <property type="molecule type" value="Genomic_DNA"/>
</dbReference>
<comment type="similarity">
    <text evidence="2 6">Belongs to the DP1 family.</text>
</comment>
<reference evidence="8" key="1">
    <citation type="submission" date="2021-04" db="EMBL/GenBank/DDBJ databases">
        <authorList>
            <consortium name="Molecular Ecology Group"/>
        </authorList>
    </citation>
    <scope>NUCLEOTIDE SEQUENCE</scope>
</reference>
<dbReference type="PANTHER" id="PTHR12300">
    <property type="entry name" value="HVA22-LIKE PROTEINS"/>
    <property type="match status" value="1"/>
</dbReference>
<evidence type="ECO:0000256" key="1">
    <source>
        <dbReference type="ARBA" id="ARBA00004141"/>
    </source>
</evidence>
<dbReference type="AlphaFoldDB" id="A0A8S3ZJC9"/>
<comment type="subcellular location">
    <subcellularLocation>
        <location evidence="1 6">Membrane</location>
        <topology evidence="1 6">Multi-pass membrane protein</topology>
    </subcellularLocation>
</comment>
<name>A0A8S3ZJC9_9EUPU</name>
<evidence type="ECO:0000256" key="6">
    <source>
        <dbReference type="RuleBase" id="RU362006"/>
    </source>
</evidence>
<accession>A0A8S3ZJC9</accession>
<feature type="coiled-coil region" evidence="7">
    <location>
        <begin position="155"/>
        <end position="182"/>
    </location>
</feature>
<sequence>MAAVAQHFEAFKTRLDKVLHEKNKVTDFLAKIEQKTGVRRLYIVIALVALLAVYLMIGYGADFLCNFIGFLYPAYASVKAIESHDKEDDTKWLTYWVVYSVFSLLEFFFDIFLFWIPFYWFLKCAFLVWCFLPIPWNGSHLIYYRFIRPFILRHKDKIDAALDEASNVVNEARELAEDAIADEVTRRARDGFKSD</sequence>
<dbReference type="PANTHER" id="PTHR12300:SF161">
    <property type="entry name" value="RECEPTOR EXPRESSION-ENHANCING PROTEIN"/>
    <property type="match status" value="1"/>
</dbReference>
<feature type="transmembrane region" description="Helical" evidence="6">
    <location>
        <begin position="126"/>
        <end position="147"/>
    </location>
</feature>